<feature type="transmembrane region" description="Helical" evidence="10">
    <location>
        <begin position="73"/>
        <end position="101"/>
    </location>
</feature>
<evidence type="ECO:0000256" key="4">
    <source>
        <dbReference type="ARBA" id="ARBA00022989"/>
    </source>
</evidence>
<keyword evidence="3 10" id="KW-0812">Transmembrane</keyword>
<feature type="transmembrane region" description="Helical" evidence="10">
    <location>
        <begin position="42"/>
        <end position="67"/>
    </location>
</feature>
<feature type="transmembrane region" description="Helical" evidence="10">
    <location>
        <begin position="122"/>
        <end position="144"/>
    </location>
</feature>
<evidence type="ECO:0000256" key="6">
    <source>
        <dbReference type="ARBA" id="ARBA00023136"/>
    </source>
</evidence>
<sequence>MLVLAVYRYTRLPLIVISVTGNAFVPIIMIRYPTLRKSSTNMLIAQLSFAEFLNSLGTLVPMIYANVVGSREANLHLCLVLAIPMLMSLYVIQTTILFVAIDRLLCLIRPLVYHRMNTDFKLSVVRAAVCLLCALIGTAAQFIAPKAHSTFKNCSLGTLLIMVGVYYWFRHQAKTVVNNAVLATTTLILIAYVILWSTPISVFLCDAIFKASSGETNGRWSPLFAMRPLRLFKRILRSKRVPGRQQLITTKLK</sequence>
<evidence type="ECO:0000256" key="8">
    <source>
        <dbReference type="ARBA" id="ARBA00023180"/>
    </source>
</evidence>
<reference evidence="12 13" key="2">
    <citation type="submission" date="2018-11" db="EMBL/GenBank/DDBJ databases">
        <authorList>
            <consortium name="Pathogen Informatics"/>
        </authorList>
    </citation>
    <scope>NUCLEOTIDE SEQUENCE [LARGE SCALE GENOMIC DNA]</scope>
</reference>
<evidence type="ECO:0000256" key="2">
    <source>
        <dbReference type="ARBA" id="ARBA00022475"/>
    </source>
</evidence>
<dbReference type="OrthoDB" id="5859765at2759"/>
<accession>A0A0M3K8X6</accession>
<reference evidence="14" key="1">
    <citation type="submission" date="2017-02" db="UniProtKB">
        <authorList>
            <consortium name="WormBaseParasite"/>
        </authorList>
    </citation>
    <scope>IDENTIFICATION</scope>
</reference>
<dbReference type="EMBL" id="UYRR01033451">
    <property type="protein sequence ID" value="VDK58801.1"/>
    <property type="molecule type" value="Genomic_DNA"/>
</dbReference>
<dbReference type="PANTHER" id="PTHR24246:SF27">
    <property type="entry name" value="ADENOSINE RECEPTOR, ISOFORM A"/>
    <property type="match status" value="1"/>
</dbReference>
<evidence type="ECO:0000256" key="3">
    <source>
        <dbReference type="ARBA" id="ARBA00022692"/>
    </source>
</evidence>
<dbReference type="GO" id="GO:0005886">
    <property type="term" value="C:plasma membrane"/>
    <property type="evidence" value="ECO:0007669"/>
    <property type="project" value="UniProtKB-SubCell"/>
</dbReference>
<evidence type="ECO:0000313" key="14">
    <source>
        <dbReference type="WBParaSite" id="ASIM_0001741701-mRNA-1"/>
    </source>
</evidence>
<keyword evidence="2" id="KW-1003">Cell membrane</keyword>
<feature type="transmembrane region" description="Helical" evidence="10">
    <location>
        <begin position="150"/>
        <end position="169"/>
    </location>
</feature>
<dbReference type="Proteomes" id="UP000267096">
    <property type="component" value="Unassembled WGS sequence"/>
</dbReference>
<dbReference type="Pfam" id="PF00001">
    <property type="entry name" value="7tm_1"/>
    <property type="match status" value="1"/>
</dbReference>
<comment type="subcellular location">
    <subcellularLocation>
        <location evidence="1">Cell membrane</location>
        <topology evidence="1">Multi-pass membrane protein</topology>
    </subcellularLocation>
</comment>
<keyword evidence="13" id="KW-1185">Reference proteome</keyword>
<feature type="transmembrane region" description="Helical" evidence="10">
    <location>
        <begin position="176"/>
        <end position="196"/>
    </location>
</feature>
<gene>
    <name evidence="12" type="ORF">ASIM_LOCUS16824</name>
</gene>
<keyword evidence="5" id="KW-0297">G-protein coupled receptor</keyword>
<dbReference type="AlphaFoldDB" id="A0A0M3K8X6"/>
<dbReference type="SUPFAM" id="SSF81321">
    <property type="entry name" value="Family A G protein-coupled receptor-like"/>
    <property type="match status" value="1"/>
</dbReference>
<dbReference type="GO" id="GO:0004930">
    <property type="term" value="F:G protein-coupled receptor activity"/>
    <property type="evidence" value="ECO:0007669"/>
    <property type="project" value="UniProtKB-KW"/>
</dbReference>
<dbReference type="CDD" id="cd00637">
    <property type="entry name" value="7tm_classA_rhodopsin-like"/>
    <property type="match status" value="1"/>
</dbReference>
<evidence type="ECO:0000256" key="1">
    <source>
        <dbReference type="ARBA" id="ARBA00004651"/>
    </source>
</evidence>
<organism evidence="14">
    <name type="scientific">Anisakis simplex</name>
    <name type="common">Herring worm</name>
    <dbReference type="NCBI Taxonomy" id="6269"/>
    <lineage>
        <taxon>Eukaryota</taxon>
        <taxon>Metazoa</taxon>
        <taxon>Ecdysozoa</taxon>
        <taxon>Nematoda</taxon>
        <taxon>Chromadorea</taxon>
        <taxon>Rhabditida</taxon>
        <taxon>Spirurina</taxon>
        <taxon>Ascaridomorpha</taxon>
        <taxon>Ascaridoidea</taxon>
        <taxon>Anisakidae</taxon>
        <taxon>Anisakis</taxon>
        <taxon>Anisakis simplex complex</taxon>
    </lineage>
</organism>
<feature type="domain" description="G-protein coupled receptors family 1 profile" evidence="11">
    <location>
        <begin position="21"/>
        <end position="253"/>
    </location>
</feature>
<feature type="transmembrane region" description="Helical" evidence="10">
    <location>
        <begin position="12"/>
        <end position="30"/>
    </location>
</feature>
<dbReference type="Gene3D" id="1.20.1070.10">
    <property type="entry name" value="Rhodopsin 7-helix transmembrane proteins"/>
    <property type="match status" value="1"/>
</dbReference>
<evidence type="ECO:0000259" key="11">
    <source>
        <dbReference type="PROSITE" id="PS50262"/>
    </source>
</evidence>
<dbReference type="PANTHER" id="PTHR24246">
    <property type="entry name" value="OLFACTORY RECEPTOR AND ADENOSINE RECEPTOR"/>
    <property type="match status" value="1"/>
</dbReference>
<evidence type="ECO:0000313" key="13">
    <source>
        <dbReference type="Proteomes" id="UP000267096"/>
    </source>
</evidence>
<evidence type="ECO:0000313" key="12">
    <source>
        <dbReference type="EMBL" id="VDK58801.1"/>
    </source>
</evidence>
<evidence type="ECO:0000256" key="9">
    <source>
        <dbReference type="ARBA" id="ARBA00023224"/>
    </source>
</evidence>
<dbReference type="WBParaSite" id="ASIM_0001741701-mRNA-1">
    <property type="protein sequence ID" value="ASIM_0001741701-mRNA-1"/>
    <property type="gene ID" value="ASIM_0001741701"/>
</dbReference>
<evidence type="ECO:0000256" key="10">
    <source>
        <dbReference type="SAM" id="Phobius"/>
    </source>
</evidence>
<name>A0A0M3K8X6_ANISI</name>
<keyword evidence="9" id="KW-0807">Transducer</keyword>
<dbReference type="InterPro" id="IPR017452">
    <property type="entry name" value="GPCR_Rhodpsn_7TM"/>
</dbReference>
<proteinExistence type="predicted"/>
<protein>
    <submittedName>
        <fullName evidence="14">G_PROTEIN_RECEP_F1_2 domain-containing protein</fullName>
    </submittedName>
</protein>
<keyword evidence="6 10" id="KW-0472">Membrane</keyword>
<dbReference type="PROSITE" id="PS50262">
    <property type="entry name" value="G_PROTEIN_RECEP_F1_2"/>
    <property type="match status" value="1"/>
</dbReference>
<evidence type="ECO:0000256" key="5">
    <source>
        <dbReference type="ARBA" id="ARBA00023040"/>
    </source>
</evidence>
<keyword evidence="7" id="KW-0675">Receptor</keyword>
<evidence type="ECO:0000256" key="7">
    <source>
        <dbReference type="ARBA" id="ARBA00023170"/>
    </source>
</evidence>
<keyword evidence="4 10" id="KW-1133">Transmembrane helix</keyword>
<keyword evidence="8" id="KW-0325">Glycoprotein</keyword>
<dbReference type="InterPro" id="IPR000276">
    <property type="entry name" value="GPCR_Rhodpsn"/>
</dbReference>